<feature type="region of interest" description="Disordered" evidence="1">
    <location>
        <begin position="48"/>
        <end position="76"/>
    </location>
</feature>
<keyword evidence="4" id="KW-1185">Reference proteome</keyword>
<protein>
    <submittedName>
        <fullName evidence="3">Uncharacterized protein</fullName>
    </submittedName>
</protein>
<gene>
    <name evidence="3" type="ORF">IFM89_011267</name>
</gene>
<dbReference type="InterPro" id="IPR034430">
    <property type="entry name" value="PSY"/>
</dbReference>
<sequence>MRVGLRFWWSLLFALGVLLCSAASRNTILVPGNEKMVVVGGGTGRSLKLQTDDYDDPSANKGHDPKNKGGGDSGRN</sequence>
<evidence type="ECO:0000313" key="4">
    <source>
        <dbReference type="Proteomes" id="UP000631114"/>
    </source>
</evidence>
<reference evidence="3 4" key="1">
    <citation type="submission" date="2020-10" db="EMBL/GenBank/DDBJ databases">
        <title>The Coptis chinensis genome and diversification of protoberbering-type alkaloids.</title>
        <authorList>
            <person name="Wang B."/>
            <person name="Shu S."/>
            <person name="Song C."/>
            <person name="Liu Y."/>
        </authorList>
    </citation>
    <scope>NUCLEOTIDE SEQUENCE [LARGE SCALE GENOMIC DNA]</scope>
    <source>
        <strain evidence="3">HL-2020</strain>
        <tissue evidence="3">Leaf</tissue>
    </source>
</reference>
<keyword evidence="2" id="KW-0732">Signal</keyword>
<feature type="chain" id="PRO_5032853811" evidence="2">
    <location>
        <begin position="25"/>
        <end position="76"/>
    </location>
</feature>
<evidence type="ECO:0000256" key="1">
    <source>
        <dbReference type="SAM" id="MobiDB-lite"/>
    </source>
</evidence>
<evidence type="ECO:0000313" key="3">
    <source>
        <dbReference type="EMBL" id="KAF9596438.1"/>
    </source>
</evidence>
<dbReference type="EMBL" id="JADFTS010000007">
    <property type="protein sequence ID" value="KAF9596438.1"/>
    <property type="molecule type" value="Genomic_DNA"/>
</dbReference>
<comment type="caution">
    <text evidence="3">The sequence shown here is derived from an EMBL/GenBank/DDBJ whole genome shotgun (WGS) entry which is preliminary data.</text>
</comment>
<proteinExistence type="predicted"/>
<feature type="signal peptide" evidence="2">
    <location>
        <begin position="1"/>
        <end position="24"/>
    </location>
</feature>
<feature type="compositionally biased region" description="Basic and acidic residues" evidence="1">
    <location>
        <begin position="61"/>
        <end position="76"/>
    </location>
</feature>
<organism evidence="3 4">
    <name type="scientific">Coptis chinensis</name>
    <dbReference type="NCBI Taxonomy" id="261450"/>
    <lineage>
        <taxon>Eukaryota</taxon>
        <taxon>Viridiplantae</taxon>
        <taxon>Streptophyta</taxon>
        <taxon>Embryophyta</taxon>
        <taxon>Tracheophyta</taxon>
        <taxon>Spermatophyta</taxon>
        <taxon>Magnoliopsida</taxon>
        <taxon>Ranunculales</taxon>
        <taxon>Ranunculaceae</taxon>
        <taxon>Coptidoideae</taxon>
        <taxon>Coptis</taxon>
    </lineage>
</organism>
<evidence type="ECO:0000256" key="2">
    <source>
        <dbReference type="SAM" id="SignalP"/>
    </source>
</evidence>
<dbReference type="Proteomes" id="UP000631114">
    <property type="component" value="Unassembled WGS sequence"/>
</dbReference>
<accession>A0A835LI48</accession>
<dbReference type="PANTHER" id="PTHR37177">
    <property type="entry name" value="PROTEIN PSY1"/>
    <property type="match status" value="1"/>
</dbReference>
<dbReference type="AlphaFoldDB" id="A0A835LI48"/>
<name>A0A835LI48_9MAGN</name>
<dbReference type="PANTHER" id="PTHR37177:SF4">
    <property type="entry name" value="PROTEIN PSY1"/>
    <property type="match status" value="1"/>
</dbReference>
<dbReference type="OrthoDB" id="1877702at2759"/>